<dbReference type="RefSeq" id="WP_052374348.1">
    <property type="nucleotide sequence ID" value="NZ_ASRX01000009.1"/>
</dbReference>
<dbReference type="EMBL" id="ASRX01000009">
    <property type="protein sequence ID" value="EYF07537.1"/>
    <property type="molecule type" value="Genomic_DNA"/>
</dbReference>
<organism evidence="1 2">
    <name type="scientific">Chondromyces apiculatus DSM 436</name>
    <dbReference type="NCBI Taxonomy" id="1192034"/>
    <lineage>
        <taxon>Bacteria</taxon>
        <taxon>Pseudomonadati</taxon>
        <taxon>Myxococcota</taxon>
        <taxon>Polyangia</taxon>
        <taxon>Polyangiales</taxon>
        <taxon>Polyangiaceae</taxon>
        <taxon>Chondromyces</taxon>
    </lineage>
</organism>
<keyword evidence="2" id="KW-1185">Reference proteome</keyword>
<gene>
    <name evidence="1" type="ORF">CAP_8660</name>
</gene>
<evidence type="ECO:0000313" key="1">
    <source>
        <dbReference type="EMBL" id="EYF07537.1"/>
    </source>
</evidence>
<reference evidence="1 2" key="1">
    <citation type="submission" date="2013-05" db="EMBL/GenBank/DDBJ databases">
        <title>Genome assembly of Chondromyces apiculatus DSM 436.</title>
        <authorList>
            <person name="Sharma G."/>
            <person name="Khatri I."/>
            <person name="Kaur C."/>
            <person name="Mayilraj S."/>
            <person name="Subramanian S."/>
        </authorList>
    </citation>
    <scope>NUCLEOTIDE SEQUENCE [LARGE SCALE GENOMIC DNA]</scope>
    <source>
        <strain evidence="1 2">DSM 436</strain>
    </source>
</reference>
<comment type="caution">
    <text evidence="1">The sequence shown here is derived from an EMBL/GenBank/DDBJ whole genome shotgun (WGS) entry which is preliminary data.</text>
</comment>
<proteinExistence type="predicted"/>
<name>A0A017TF81_9BACT</name>
<sequence>MRINQHEVLCESRDLITIRTHGDVMEHEVPLFCRWLAASCEGNDEVLYLVDVTHLGDLPSCARHRLAEGLKPLPNSGVAVIGASFVVRLLLQSMIRAIDLFKGRPAPLAFFSVEALARTWLAERRQALARDPHGAHKTPEPGP</sequence>
<dbReference type="AlphaFoldDB" id="A0A017TF81"/>
<accession>A0A017TF81</accession>
<dbReference type="Proteomes" id="UP000019678">
    <property type="component" value="Unassembled WGS sequence"/>
</dbReference>
<evidence type="ECO:0000313" key="2">
    <source>
        <dbReference type="Proteomes" id="UP000019678"/>
    </source>
</evidence>
<evidence type="ECO:0008006" key="3">
    <source>
        <dbReference type="Google" id="ProtNLM"/>
    </source>
</evidence>
<protein>
    <recommendedName>
        <fullName evidence="3">STAS/SEC14 domain-containing protein</fullName>
    </recommendedName>
</protein>